<dbReference type="Pfam" id="PF00071">
    <property type="entry name" value="Ras"/>
    <property type="match status" value="1"/>
</dbReference>
<reference evidence="3" key="1">
    <citation type="journal article" date="2013" name="Nat. Genet.">
        <title>The Capsella rubella genome and the genomic consequences of rapid mating system evolution.</title>
        <authorList>
            <person name="Slotte T."/>
            <person name="Hazzouri K.M."/>
            <person name="Agren J.A."/>
            <person name="Koenig D."/>
            <person name="Maumus F."/>
            <person name="Guo Y.L."/>
            <person name="Steige K."/>
            <person name="Platts A.E."/>
            <person name="Escobar J.S."/>
            <person name="Newman L.K."/>
            <person name="Wang W."/>
            <person name="Mandakova T."/>
            <person name="Vello E."/>
            <person name="Smith L.M."/>
            <person name="Henz S.R."/>
            <person name="Steffen J."/>
            <person name="Takuno S."/>
            <person name="Brandvain Y."/>
            <person name="Coop G."/>
            <person name="Andolfatto P."/>
            <person name="Hu T.T."/>
            <person name="Blanchette M."/>
            <person name="Clark R.M."/>
            <person name="Quesneville H."/>
            <person name="Nordborg M."/>
            <person name="Gaut B.S."/>
            <person name="Lysak M.A."/>
            <person name="Jenkins J."/>
            <person name="Grimwood J."/>
            <person name="Chapman J."/>
            <person name="Prochnik S."/>
            <person name="Shu S."/>
            <person name="Rokhsar D."/>
            <person name="Schmutz J."/>
            <person name="Weigel D."/>
            <person name="Wright S.I."/>
        </authorList>
    </citation>
    <scope>NUCLEOTIDE SEQUENCE [LARGE SCALE GENOMIC DNA]</scope>
    <source>
        <strain evidence="3">cv. Monte Gargano</strain>
    </source>
</reference>
<dbReference type="AlphaFoldDB" id="R0H232"/>
<dbReference type="NCBIfam" id="TIGR00231">
    <property type="entry name" value="small_GTP"/>
    <property type="match status" value="1"/>
</dbReference>
<dbReference type="InterPro" id="IPR027417">
    <property type="entry name" value="P-loop_NTPase"/>
</dbReference>
<dbReference type="SUPFAM" id="SSF52540">
    <property type="entry name" value="P-loop containing nucleoside triphosphate hydrolases"/>
    <property type="match status" value="1"/>
</dbReference>
<dbReference type="InterPro" id="IPR050209">
    <property type="entry name" value="Rab_GTPases_membrane_traffic"/>
</dbReference>
<comment type="similarity">
    <text evidence="1">Belongs to the small GTPase superfamily. Rab family.</text>
</comment>
<dbReference type="FunFam" id="3.40.50.300:FF:001447">
    <property type="entry name" value="Ras-related protein Rab-1B"/>
    <property type="match status" value="1"/>
</dbReference>
<dbReference type="Proteomes" id="UP000029121">
    <property type="component" value="Unassembled WGS sequence"/>
</dbReference>
<dbReference type="PANTHER" id="PTHR47979">
    <property type="entry name" value="DRAB11-RELATED"/>
    <property type="match status" value="1"/>
</dbReference>
<dbReference type="GO" id="GO:0003924">
    <property type="term" value="F:GTPase activity"/>
    <property type="evidence" value="ECO:0007669"/>
    <property type="project" value="InterPro"/>
</dbReference>
<dbReference type="Gene3D" id="3.40.50.300">
    <property type="entry name" value="P-loop containing nucleotide triphosphate hydrolases"/>
    <property type="match status" value="1"/>
</dbReference>
<dbReference type="InterPro" id="IPR005225">
    <property type="entry name" value="Small_GTP-bd"/>
</dbReference>
<dbReference type="EMBL" id="KB870811">
    <property type="protein sequence ID" value="EOA18725.1"/>
    <property type="molecule type" value="Genomic_DNA"/>
</dbReference>
<dbReference type="PROSITE" id="PS51420">
    <property type="entry name" value="RHO"/>
    <property type="match status" value="1"/>
</dbReference>
<dbReference type="SMART" id="SM00175">
    <property type="entry name" value="RAB"/>
    <property type="match status" value="1"/>
</dbReference>
<feature type="non-terminal residue" evidence="2">
    <location>
        <position position="173"/>
    </location>
</feature>
<dbReference type="GO" id="GO:0005525">
    <property type="term" value="F:GTP binding"/>
    <property type="evidence" value="ECO:0007669"/>
    <property type="project" value="InterPro"/>
</dbReference>
<dbReference type="InterPro" id="IPR001806">
    <property type="entry name" value="Small_GTPase"/>
</dbReference>
<keyword evidence="3" id="KW-1185">Reference proteome</keyword>
<protein>
    <submittedName>
        <fullName evidence="2">Uncharacterized protein</fullName>
    </submittedName>
</protein>
<organism evidence="2 3">
    <name type="scientific">Capsella rubella</name>
    <dbReference type="NCBI Taxonomy" id="81985"/>
    <lineage>
        <taxon>Eukaryota</taxon>
        <taxon>Viridiplantae</taxon>
        <taxon>Streptophyta</taxon>
        <taxon>Embryophyta</taxon>
        <taxon>Tracheophyta</taxon>
        <taxon>Spermatophyta</taxon>
        <taxon>Magnoliopsida</taxon>
        <taxon>eudicotyledons</taxon>
        <taxon>Gunneridae</taxon>
        <taxon>Pentapetalae</taxon>
        <taxon>rosids</taxon>
        <taxon>malvids</taxon>
        <taxon>Brassicales</taxon>
        <taxon>Brassicaceae</taxon>
        <taxon>Camelineae</taxon>
        <taxon>Capsella</taxon>
    </lineage>
</organism>
<dbReference type="PRINTS" id="PR00449">
    <property type="entry name" value="RASTRNSFRMNG"/>
</dbReference>
<dbReference type="PROSITE" id="PS51421">
    <property type="entry name" value="RAS"/>
    <property type="match status" value="1"/>
</dbReference>
<name>R0H232_9BRAS</name>
<sequence>MAEYIFFKVVMLGDSNVGKTNLISSFTKDEFEVESKSTIGIDWLTRYGSINDKNMKVQFWDTNGRERPLANHYYKEATVALIVYDITFYTSFKNVEGWLKELREHTNDPNMVIALVGNKCDLGHLRAVSEEELESLAVKESVCFQEISTLNETQVREVFQLSIMEAARRKGLY</sequence>
<dbReference type="SMART" id="SM00173">
    <property type="entry name" value="RAS"/>
    <property type="match status" value="1"/>
</dbReference>
<accession>R0H232</accession>
<gene>
    <name evidence="2" type="ORF">CARUB_v10007304mg</name>
</gene>
<evidence type="ECO:0000313" key="2">
    <source>
        <dbReference type="EMBL" id="EOA18725.1"/>
    </source>
</evidence>
<evidence type="ECO:0000256" key="1">
    <source>
        <dbReference type="ARBA" id="ARBA00006270"/>
    </source>
</evidence>
<dbReference type="SMART" id="SM00174">
    <property type="entry name" value="RHO"/>
    <property type="match status" value="1"/>
</dbReference>
<evidence type="ECO:0000313" key="3">
    <source>
        <dbReference type="Proteomes" id="UP000029121"/>
    </source>
</evidence>
<dbReference type="eggNOG" id="KOG0087">
    <property type="taxonomic scope" value="Eukaryota"/>
</dbReference>
<dbReference type="STRING" id="81985.R0H232"/>
<proteinExistence type="inferred from homology"/>
<dbReference type="PROSITE" id="PS51419">
    <property type="entry name" value="RAB"/>
    <property type="match status" value="1"/>
</dbReference>